<organism evidence="3 4">
    <name type="scientific">Asanoa siamensis</name>
    <dbReference type="NCBI Taxonomy" id="926357"/>
    <lineage>
        <taxon>Bacteria</taxon>
        <taxon>Bacillati</taxon>
        <taxon>Actinomycetota</taxon>
        <taxon>Actinomycetes</taxon>
        <taxon>Micromonosporales</taxon>
        <taxon>Micromonosporaceae</taxon>
        <taxon>Asanoa</taxon>
    </lineage>
</organism>
<dbReference type="PANTHER" id="PTHR13696">
    <property type="entry name" value="P-LOOP CONTAINING NUCLEOSIDE TRIPHOSPHATE HYDROLASE"/>
    <property type="match status" value="1"/>
</dbReference>
<evidence type="ECO:0000313" key="4">
    <source>
        <dbReference type="Proteomes" id="UP000604117"/>
    </source>
</evidence>
<dbReference type="SUPFAM" id="SSF52540">
    <property type="entry name" value="P-loop containing nucleoside triphosphate hydrolases"/>
    <property type="match status" value="1"/>
</dbReference>
<feature type="compositionally biased region" description="Pro residues" evidence="1">
    <location>
        <begin position="320"/>
        <end position="330"/>
    </location>
</feature>
<feature type="region of interest" description="Disordered" evidence="1">
    <location>
        <begin position="150"/>
        <end position="380"/>
    </location>
</feature>
<feature type="compositionally biased region" description="Pro residues" evidence="1">
    <location>
        <begin position="340"/>
        <end position="349"/>
    </location>
</feature>
<feature type="domain" description="AAA" evidence="2">
    <location>
        <begin position="408"/>
        <end position="583"/>
    </location>
</feature>
<feature type="compositionally biased region" description="Basic and acidic residues" evidence="1">
    <location>
        <begin position="32"/>
        <end position="44"/>
    </location>
</feature>
<evidence type="ECO:0000256" key="1">
    <source>
        <dbReference type="SAM" id="MobiDB-lite"/>
    </source>
</evidence>
<feature type="compositionally biased region" description="Basic and acidic residues" evidence="1">
    <location>
        <begin position="220"/>
        <end position="231"/>
    </location>
</feature>
<proteinExistence type="predicted"/>
<gene>
    <name evidence="3" type="ORF">Asi02nite_06810</name>
</gene>
<sequence length="665" mass="69708">MSGSVMRGGEPGGSDRRHTSGGAGRKAANYVERTDDGQQEEKLARRPGVARSAPGQQRGGRSGSPDMRQKGGNEGPGEAGVRPPRPSNKAPRPTQSADDGVADEGTKAGNRRGAVSGSRRVPVGGTGWPPVATPRRGGYLRLVDGFLVFVPPNSGIESTDEPNSRGLERSSAVGWPRGNSAEREAESLSPAPADQKRTASARPAGAMSPPDAITSSGEADTPRADRDDTVHDNGNLDPGATAPHVSRETGPDGWAVGKRVPAPDSGLPHPRVASGQSESVDTASAEPGTAPRVPLAVPFSSPESAGGVAYPGRPDVAERPPAPSPRPQPAPGSDRVDVAPPRPAPPRPATPTVAPEAIPEEAVTDAYVSRETPTRDEDDPPLAMEALRAVQILNPSGDITMPRPDHTRIMCVANQKGGVGKTTTTVNLAVALALHGNRVLVVDLDPQGNASTGLNVPHHAGIPDVYDCLIDNVPLSDVAQAVEGIPNLWCVPATIDLAGAEIELVSVVARESRLSRAIAAHPATFDYVFIDCPPSLGLLTVNALVAAQEVLIPIQCEYYALEGLNQLINNINLVRQHLNPTLDVSTILLTMYDRRTRLADAVEQDVRNHFGDKVLRAVIPRNVRVSEAPSYGQSVMTYDPGSRGATSYFEAAQEIAERGVKGGKA</sequence>
<dbReference type="Pfam" id="PF13614">
    <property type="entry name" value="AAA_31"/>
    <property type="match status" value="1"/>
</dbReference>
<dbReference type="InterPro" id="IPR027417">
    <property type="entry name" value="P-loop_NTPase"/>
</dbReference>
<keyword evidence="4" id="KW-1185">Reference proteome</keyword>
<dbReference type="Gene3D" id="3.40.50.300">
    <property type="entry name" value="P-loop containing nucleotide triphosphate hydrolases"/>
    <property type="match status" value="1"/>
</dbReference>
<dbReference type="InterPro" id="IPR050678">
    <property type="entry name" value="DNA_Partitioning_ATPase"/>
</dbReference>
<dbReference type="PANTHER" id="PTHR13696:SF52">
    <property type="entry name" value="PARA FAMILY PROTEIN CT_582"/>
    <property type="match status" value="1"/>
</dbReference>
<dbReference type="InterPro" id="IPR025669">
    <property type="entry name" value="AAA_dom"/>
</dbReference>
<comment type="caution">
    <text evidence="3">The sequence shown here is derived from an EMBL/GenBank/DDBJ whole genome shotgun (WGS) entry which is preliminary data.</text>
</comment>
<evidence type="ECO:0000259" key="2">
    <source>
        <dbReference type="Pfam" id="PF13614"/>
    </source>
</evidence>
<reference evidence="3 4" key="1">
    <citation type="submission" date="2021-01" db="EMBL/GenBank/DDBJ databases">
        <title>Whole genome shotgun sequence of Asanoa siamensis NBRC 107932.</title>
        <authorList>
            <person name="Komaki H."/>
            <person name="Tamura T."/>
        </authorList>
    </citation>
    <scope>NUCLEOTIDE SEQUENCE [LARGE SCALE GENOMIC DNA]</scope>
    <source>
        <strain evidence="3 4">NBRC 107932</strain>
    </source>
</reference>
<evidence type="ECO:0000313" key="3">
    <source>
        <dbReference type="EMBL" id="GIF71163.1"/>
    </source>
</evidence>
<feature type="region of interest" description="Disordered" evidence="1">
    <location>
        <begin position="1"/>
        <end position="136"/>
    </location>
</feature>
<protein>
    <recommendedName>
        <fullName evidence="2">AAA domain-containing protein</fullName>
    </recommendedName>
</protein>
<dbReference type="CDD" id="cd02042">
    <property type="entry name" value="ParAB_family"/>
    <property type="match status" value="1"/>
</dbReference>
<accession>A0ABQ4CIN7</accession>
<name>A0ABQ4CIN7_9ACTN</name>
<dbReference type="EMBL" id="BONE01000003">
    <property type="protein sequence ID" value="GIF71163.1"/>
    <property type="molecule type" value="Genomic_DNA"/>
</dbReference>
<dbReference type="Proteomes" id="UP000604117">
    <property type="component" value="Unassembled WGS sequence"/>
</dbReference>